<reference evidence="1" key="2">
    <citation type="submission" date="2021-04" db="EMBL/GenBank/DDBJ databases">
        <authorList>
            <person name="Gilroy R."/>
        </authorList>
    </citation>
    <scope>NUCLEOTIDE SEQUENCE</scope>
    <source>
        <strain evidence="1">CHK189-11263</strain>
    </source>
</reference>
<protein>
    <submittedName>
        <fullName evidence="1">Uncharacterized protein</fullName>
    </submittedName>
</protein>
<name>A0A9D2MBP0_9FIRM</name>
<comment type="caution">
    <text evidence="1">The sequence shown here is derived from an EMBL/GenBank/DDBJ whole genome shotgun (WGS) entry which is preliminary data.</text>
</comment>
<dbReference type="Proteomes" id="UP000824208">
    <property type="component" value="Unassembled WGS sequence"/>
</dbReference>
<dbReference type="EMBL" id="DWYC01000054">
    <property type="protein sequence ID" value="HJB57173.1"/>
    <property type="molecule type" value="Genomic_DNA"/>
</dbReference>
<accession>A0A9D2MBP0</accession>
<proteinExistence type="predicted"/>
<organism evidence="1 2">
    <name type="scientific">Candidatus Flavonifractor intestinipullorum</name>
    <dbReference type="NCBI Taxonomy" id="2838587"/>
    <lineage>
        <taxon>Bacteria</taxon>
        <taxon>Bacillati</taxon>
        <taxon>Bacillota</taxon>
        <taxon>Clostridia</taxon>
        <taxon>Eubacteriales</taxon>
        <taxon>Oscillospiraceae</taxon>
        <taxon>Flavonifractor</taxon>
    </lineage>
</organism>
<gene>
    <name evidence="1" type="ORF">H9714_06440</name>
</gene>
<dbReference type="AlphaFoldDB" id="A0A9D2MBP0"/>
<evidence type="ECO:0000313" key="1">
    <source>
        <dbReference type="EMBL" id="HJB57173.1"/>
    </source>
</evidence>
<sequence>MANDSLANGTIRLKGRWTKRVLEDFLPVLEMWRFYGAYGIQSCQIPTLQDRTVEFTGCGRWSFSSTLSDFDGWTRSWLGSEEEGRPVRALTREGYDRFLKEMEERKLKIRFDFEDREAGAGFFNHEVGEFSSDGGQLIYTRISRECVTGDDDDLERAVNYLARFLKTPDREALAEWIAEHITFTRLFNYYYNDEYSELIYELTELEGDPFPAFCAAFSPDTNEWENFCGEYEEIFGNCPGE</sequence>
<reference evidence="1" key="1">
    <citation type="journal article" date="2021" name="PeerJ">
        <title>Extensive microbial diversity within the chicken gut microbiome revealed by metagenomics and culture.</title>
        <authorList>
            <person name="Gilroy R."/>
            <person name="Ravi A."/>
            <person name="Getino M."/>
            <person name="Pursley I."/>
            <person name="Horton D.L."/>
            <person name="Alikhan N.F."/>
            <person name="Baker D."/>
            <person name="Gharbi K."/>
            <person name="Hall N."/>
            <person name="Watson M."/>
            <person name="Adriaenssens E.M."/>
            <person name="Foster-Nyarko E."/>
            <person name="Jarju S."/>
            <person name="Secka A."/>
            <person name="Antonio M."/>
            <person name="Oren A."/>
            <person name="Chaudhuri R.R."/>
            <person name="La Ragione R."/>
            <person name="Hildebrand F."/>
            <person name="Pallen M.J."/>
        </authorList>
    </citation>
    <scope>NUCLEOTIDE SEQUENCE</scope>
    <source>
        <strain evidence="1">CHK189-11263</strain>
    </source>
</reference>
<evidence type="ECO:0000313" key="2">
    <source>
        <dbReference type="Proteomes" id="UP000824208"/>
    </source>
</evidence>